<dbReference type="AlphaFoldDB" id="A0A167QCW3"/>
<feature type="region of interest" description="Disordered" evidence="1">
    <location>
        <begin position="215"/>
        <end position="290"/>
    </location>
</feature>
<dbReference type="OrthoDB" id="843225at2759"/>
<dbReference type="InterPro" id="IPR006015">
    <property type="entry name" value="Universal_stress_UspA"/>
</dbReference>
<dbReference type="GeneID" id="28999894"/>
<dbReference type="InterPro" id="IPR006016">
    <property type="entry name" value="UspA"/>
</dbReference>
<evidence type="ECO:0000256" key="1">
    <source>
        <dbReference type="SAM" id="MobiDB-lite"/>
    </source>
</evidence>
<dbReference type="InterPro" id="IPR014729">
    <property type="entry name" value="Rossmann-like_a/b/a_fold"/>
</dbReference>
<evidence type="ECO:0000313" key="4">
    <source>
        <dbReference type="Proteomes" id="UP000077315"/>
    </source>
</evidence>
<sequence length="290" mass="32724">MLSATDNSKTSSKYVRGVSFDTMTHKDLHNYSFTLRGKTPGYKRSRRTRTFMIATDLANYSEFALNWASDEVMDDGDELIVLRVVTLETAEIRTSLLLHEEEQARQNAERVMEKIMASSNDEKRVSVIIEFVIGKVQETIQHMIAMYQPSLLIVGTRGLSDFKNMLLGSVSKYCLQHSPVPVVVVRPDDKIKKNKTKKNRLSGLMRLSSHSSVATISSFKSSTSESSSDEDESEPTKTKGVDKVEKIDKIDKSDKTERGEKTDKKSNRLSLFENFGRRSRSPSPSPAKTR</sequence>
<dbReference type="STRING" id="763407.A0A167QCW3"/>
<feature type="compositionally biased region" description="Low complexity" evidence="1">
    <location>
        <begin position="215"/>
        <end position="226"/>
    </location>
</feature>
<organism evidence="3 4">
    <name type="scientific">Phycomyces blakesleeanus (strain ATCC 8743b / DSM 1359 / FGSC 10004 / NBRC 33097 / NRRL 1555)</name>
    <dbReference type="NCBI Taxonomy" id="763407"/>
    <lineage>
        <taxon>Eukaryota</taxon>
        <taxon>Fungi</taxon>
        <taxon>Fungi incertae sedis</taxon>
        <taxon>Mucoromycota</taxon>
        <taxon>Mucoromycotina</taxon>
        <taxon>Mucoromycetes</taxon>
        <taxon>Mucorales</taxon>
        <taxon>Phycomycetaceae</taxon>
        <taxon>Phycomyces</taxon>
    </lineage>
</organism>
<dbReference type="Proteomes" id="UP000077315">
    <property type="component" value="Unassembled WGS sequence"/>
</dbReference>
<dbReference type="PANTHER" id="PTHR47815:SF1">
    <property type="entry name" value="UNIVERSAL STRESS PROTEIN A FAMILY PROTEIN C25B2.10"/>
    <property type="match status" value="1"/>
</dbReference>
<dbReference type="Pfam" id="PF00582">
    <property type="entry name" value="Usp"/>
    <property type="match status" value="1"/>
</dbReference>
<dbReference type="CDD" id="cd23659">
    <property type="entry name" value="USP_At3g01520-like"/>
    <property type="match status" value="1"/>
</dbReference>
<dbReference type="EMBL" id="KV440972">
    <property type="protein sequence ID" value="OAD79504.1"/>
    <property type="molecule type" value="Genomic_DNA"/>
</dbReference>
<dbReference type="RefSeq" id="XP_018297544.1">
    <property type="nucleotide sequence ID" value="XM_018438988.1"/>
</dbReference>
<dbReference type="Gene3D" id="3.40.50.620">
    <property type="entry name" value="HUPs"/>
    <property type="match status" value="1"/>
</dbReference>
<dbReference type="SUPFAM" id="SSF52402">
    <property type="entry name" value="Adenine nucleotide alpha hydrolases-like"/>
    <property type="match status" value="1"/>
</dbReference>
<proteinExistence type="predicted"/>
<keyword evidence="4" id="KW-1185">Reference proteome</keyword>
<dbReference type="VEuPathDB" id="FungiDB:PHYBLDRAFT_184787"/>
<gene>
    <name evidence="3" type="ORF">PHYBLDRAFT_184787</name>
</gene>
<evidence type="ECO:0000259" key="2">
    <source>
        <dbReference type="Pfam" id="PF00582"/>
    </source>
</evidence>
<dbReference type="PANTHER" id="PTHR47815">
    <property type="entry name" value="UNIVERSAL STRESS PROTEIN A FAMILY PROTEIN C25B2.10"/>
    <property type="match status" value="1"/>
</dbReference>
<name>A0A167QCW3_PHYB8</name>
<accession>A0A167QCW3</accession>
<feature type="domain" description="UspA" evidence="2">
    <location>
        <begin position="49"/>
        <end position="186"/>
    </location>
</feature>
<feature type="compositionally biased region" description="Basic and acidic residues" evidence="1">
    <location>
        <begin position="234"/>
        <end position="266"/>
    </location>
</feature>
<dbReference type="PRINTS" id="PR01438">
    <property type="entry name" value="UNVRSLSTRESS"/>
</dbReference>
<evidence type="ECO:0000313" key="3">
    <source>
        <dbReference type="EMBL" id="OAD79504.1"/>
    </source>
</evidence>
<dbReference type="InParanoid" id="A0A167QCW3"/>
<protein>
    <recommendedName>
        <fullName evidence="2">UspA domain-containing protein</fullName>
    </recommendedName>
</protein>
<reference evidence="4" key="1">
    <citation type="submission" date="2015-06" db="EMBL/GenBank/DDBJ databases">
        <title>Expansion of signal transduction pathways in fungi by whole-genome duplication.</title>
        <authorList>
            <consortium name="DOE Joint Genome Institute"/>
            <person name="Corrochano L.M."/>
            <person name="Kuo A."/>
            <person name="Marcet-Houben M."/>
            <person name="Polaino S."/>
            <person name="Salamov A."/>
            <person name="Villalobos J.M."/>
            <person name="Alvarez M.I."/>
            <person name="Avalos J."/>
            <person name="Benito E.P."/>
            <person name="Benoit I."/>
            <person name="Burger G."/>
            <person name="Camino L.P."/>
            <person name="Canovas D."/>
            <person name="Cerda-Olmedo E."/>
            <person name="Cheng J.-F."/>
            <person name="Dominguez A."/>
            <person name="Elias M."/>
            <person name="Eslava A.P."/>
            <person name="Glaser F."/>
            <person name="Grimwood J."/>
            <person name="Gutierrez G."/>
            <person name="Heitman J."/>
            <person name="Henrissat B."/>
            <person name="Iturriaga E.A."/>
            <person name="Lang B.F."/>
            <person name="Lavin J.L."/>
            <person name="Lee S."/>
            <person name="Li W."/>
            <person name="Lindquist E."/>
            <person name="Lopez-Garcia S."/>
            <person name="Luque E.M."/>
            <person name="Marcos A.T."/>
            <person name="Martin J."/>
            <person name="McCluskey K."/>
            <person name="Medina H.R."/>
            <person name="Miralles-Duran A."/>
            <person name="Miyazaki A."/>
            <person name="Munoz-Torres E."/>
            <person name="Oguiza J.A."/>
            <person name="Ohm R."/>
            <person name="Olmedo M."/>
            <person name="Orejas M."/>
            <person name="Ortiz-Castellanos L."/>
            <person name="Pisabarro A.G."/>
            <person name="Rodriguez-Romero J."/>
            <person name="Ruiz-Herrera J."/>
            <person name="Ruiz-Vazquez R."/>
            <person name="Sanz C."/>
            <person name="Schackwitz W."/>
            <person name="Schmutz J."/>
            <person name="Shahriari M."/>
            <person name="Shelest E."/>
            <person name="Silva-Franco F."/>
            <person name="Soanes D."/>
            <person name="Syed K."/>
            <person name="Tagua V.G."/>
            <person name="Talbot N.J."/>
            <person name="Thon M."/>
            <person name="De vries R.P."/>
            <person name="Wiebenga A."/>
            <person name="Yadav J.S."/>
            <person name="Braun E.L."/>
            <person name="Baker S."/>
            <person name="Garre V."/>
            <person name="Horwitz B."/>
            <person name="Torres-Martinez S."/>
            <person name="Idnurm A."/>
            <person name="Herrera-Estrella A."/>
            <person name="Gabaldon T."/>
            <person name="Grigoriev I.V."/>
        </authorList>
    </citation>
    <scope>NUCLEOTIDE SEQUENCE [LARGE SCALE GENOMIC DNA]</scope>
    <source>
        <strain evidence="4">NRRL 1555(-)</strain>
    </source>
</reference>